<evidence type="ECO:0000313" key="1">
    <source>
        <dbReference type="EMBL" id="CBX29079.1"/>
    </source>
</evidence>
<dbReference type="AlphaFoldDB" id="E1YET5"/>
<protein>
    <submittedName>
        <fullName evidence="1">Uncharacterized protein</fullName>
    </submittedName>
</protein>
<organism evidence="1">
    <name type="scientific">uncultured Desulfobacterium sp</name>
    <dbReference type="NCBI Taxonomy" id="201089"/>
    <lineage>
        <taxon>Bacteria</taxon>
        <taxon>Pseudomonadati</taxon>
        <taxon>Thermodesulfobacteriota</taxon>
        <taxon>Desulfobacteria</taxon>
        <taxon>Desulfobacterales</taxon>
        <taxon>Desulfobacteriaceae</taxon>
        <taxon>Desulfobacterium</taxon>
        <taxon>environmental samples</taxon>
    </lineage>
</organism>
<name>E1YET5_9BACT</name>
<gene>
    <name evidence="1" type="ORF">N47_J00600</name>
</gene>
<sequence>MKYIPKLEAMSYRFDFEIGHLIKSPCRECQCRINFPECAETCVVLGRLQSILSEGISCTRRI</sequence>
<dbReference type="EMBL" id="FR695872">
    <property type="protein sequence ID" value="CBX29079.1"/>
    <property type="molecule type" value="Genomic_DNA"/>
</dbReference>
<accession>E1YET5</accession>
<reference evidence="1" key="1">
    <citation type="journal article" date="2011" name="Environ. Microbiol.">
        <title>Genomic insights into the metabolic potential of the polycyclic aromatic hydrocarbon degrading sulfate-reducing Deltaproteobacterium N47.</title>
        <authorList>
            <person name="Bergmann F."/>
            <person name="Selesi D."/>
            <person name="Weinmaier T."/>
            <person name="Tischler P."/>
            <person name="Rattei T."/>
            <person name="Meckenstock R.U."/>
        </authorList>
    </citation>
    <scope>NUCLEOTIDE SEQUENCE</scope>
</reference>
<proteinExistence type="predicted"/>